<keyword evidence="2" id="KW-1185">Reference proteome</keyword>
<gene>
    <name evidence="1" type="ORF">GQE98_03180</name>
</gene>
<dbReference type="AlphaFoldDB" id="A0A6L8W5H6"/>
<evidence type="ECO:0000313" key="2">
    <source>
        <dbReference type="Proteomes" id="UP000476030"/>
    </source>
</evidence>
<evidence type="ECO:0000313" key="1">
    <source>
        <dbReference type="EMBL" id="MZR29630.1"/>
    </source>
</evidence>
<dbReference type="EMBL" id="WTUW01000001">
    <property type="protein sequence ID" value="MZR29630.1"/>
    <property type="molecule type" value="Genomic_DNA"/>
</dbReference>
<dbReference type="RefSeq" id="WP_161314085.1">
    <property type="nucleotide sequence ID" value="NZ_WTUW01000001.1"/>
</dbReference>
<sequence length="193" mass="22889">MEKNNPYFDIYDEIFFFLWDFTTGTAKSKREAYKGARLYGEFLLSEISRYEQVKKDGGHSIERHGLVAPMSIMKAWTFNVLEDCFQYRITPPLELCHAIYLLMGCKHLNSKRGKDKEREAFSRLSGDVGIREASRKLGVNPTTILRWKNEPRQRFYPEFPGGSDERMKEYQRIRKLTNVEDFHPMKYRVLQKK</sequence>
<accession>A0A6L8W5H6</accession>
<reference evidence="1 2" key="1">
    <citation type="submission" date="2019-12" db="EMBL/GenBank/DDBJ databases">
        <title>Snethiella sp. nov. sp. isolated from sea sand.</title>
        <authorList>
            <person name="Kim J."/>
            <person name="Jeong S.E."/>
            <person name="Jung H.S."/>
            <person name="Jeon C.O."/>
        </authorList>
    </citation>
    <scope>NUCLEOTIDE SEQUENCE [LARGE SCALE GENOMIC DNA]</scope>
    <source>
        <strain evidence="1 2">DP05</strain>
    </source>
</reference>
<protein>
    <submittedName>
        <fullName evidence="1">Uncharacterized protein</fullName>
    </submittedName>
</protein>
<dbReference type="Proteomes" id="UP000476030">
    <property type="component" value="Unassembled WGS sequence"/>
</dbReference>
<comment type="caution">
    <text evidence="1">The sequence shown here is derived from an EMBL/GenBank/DDBJ whole genome shotgun (WGS) entry which is preliminary data.</text>
</comment>
<name>A0A6L8W5H6_9PROT</name>
<proteinExistence type="predicted"/>
<organism evidence="1 2">
    <name type="scientific">Sneathiella litorea</name>
    <dbReference type="NCBI Taxonomy" id="2606216"/>
    <lineage>
        <taxon>Bacteria</taxon>
        <taxon>Pseudomonadati</taxon>
        <taxon>Pseudomonadota</taxon>
        <taxon>Alphaproteobacteria</taxon>
        <taxon>Sneathiellales</taxon>
        <taxon>Sneathiellaceae</taxon>
        <taxon>Sneathiella</taxon>
    </lineage>
</organism>